<evidence type="ECO:0008006" key="3">
    <source>
        <dbReference type="Google" id="ProtNLM"/>
    </source>
</evidence>
<gene>
    <name evidence="1" type="ORF">A3B87_03655</name>
</gene>
<proteinExistence type="predicted"/>
<reference evidence="1 2" key="1">
    <citation type="journal article" date="2016" name="Nat. Commun.">
        <title>Thousands of microbial genomes shed light on interconnected biogeochemical processes in an aquifer system.</title>
        <authorList>
            <person name="Anantharaman K."/>
            <person name="Brown C.T."/>
            <person name="Hug L.A."/>
            <person name="Sharon I."/>
            <person name="Castelle C.J."/>
            <person name="Probst A.J."/>
            <person name="Thomas B.C."/>
            <person name="Singh A."/>
            <person name="Wilkins M.J."/>
            <person name="Karaoz U."/>
            <person name="Brodie E.L."/>
            <person name="Williams K.H."/>
            <person name="Hubbard S.S."/>
            <person name="Banfield J.F."/>
        </authorList>
    </citation>
    <scope>NUCLEOTIDE SEQUENCE [LARGE SCALE GENOMIC DNA]</scope>
</reference>
<protein>
    <recommendedName>
        <fullName evidence="3">Gingipain domain-containing protein</fullName>
    </recommendedName>
</protein>
<evidence type="ECO:0000313" key="2">
    <source>
        <dbReference type="Proteomes" id="UP000179136"/>
    </source>
</evidence>
<dbReference type="Proteomes" id="UP000179136">
    <property type="component" value="Unassembled WGS sequence"/>
</dbReference>
<dbReference type="AlphaFoldDB" id="A0A1F6FMI6"/>
<comment type="caution">
    <text evidence="1">The sequence shown here is derived from an EMBL/GenBank/DDBJ whole genome shotgun (WGS) entry which is preliminary data.</text>
</comment>
<evidence type="ECO:0000313" key="1">
    <source>
        <dbReference type="EMBL" id="OGG87075.1"/>
    </source>
</evidence>
<sequence>MKILLITRPDYDITTRYLSAWSKKVIELAEKKNVQVLDLKREKANPKELKSRILKMSPALIIFNGHGDNNCVTGYQDKILIQAGDNEELLESKIVYAVSCRSAAELGPKSIQAGALTYIGYTGDFIFCHDMNKITLPLNDKIVGLFLEPSNQVSISLIKGSTSQDATDRSKQFFWRNIQKMLSSEGTVESNQYAKYLWWNMKHQVCLGDNESTF</sequence>
<dbReference type="STRING" id="1798561.A3B87_03655"/>
<name>A0A1F6FMI6_9BACT</name>
<organism evidence="1 2">
    <name type="scientific">Candidatus Kuenenbacteria bacterium RIFCSPHIGHO2_02_FULL_39_13</name>
    <dbReference type="NCBI Taxonomy" id="1798561"/>
    <lineage>
        <taxon>Bacteria</taxon>
        <taxon>Candidatus Kueneniibacteriota</taxon>
    </lineage>
</organism>
<dbReference type="EMBL" id="MFMW01000022">
    <property type="protein sequence ID" value="OGG87075.1"/>
    <property type="molecule type" value="Genomic_DNA"/>
</dbReference>
<accession>A0A1F6FMI6</accession>